<keyword evidence="5" id="KW-1185">Reference proteome</keyword>
<dbReference type="Gene3D" id="1.10.1200.10">
    <property type="entry name" value="ACP-like"/>
    <property type="match status" value="1"/>
</dbReference>
<evidence type="ECO:0000256" key="2">
    <source>
        <dbReference type="ARBA" id="ARBA00022553"/>
    </source>
</evidence>
<protein>
    <recommendedName>
        <fullName evidence="3">Carrier domain-containing protein</fullName>
    </recommendedName>
</protein>
<dbReference type="SUPFAM" id="SSF56801">
    <property type="entry name" value="Acetyl-CoA synthetase-like"/>
    <property type="match status" value="1"/>
</dbReference>
<name>A0A6A6AUB8_9PEZI</name>
<dbReference type="OrthoDB" id="429813at2759"/>
<gene>
    <name evidence="4" type="ORF">K452DRAFT_281299</name>
</gene>
<dbReference type="PROSITE" id="PS00012">
    <property type="entry name" value="PHOSPHOPANTETHEINE"/>
    <property type="match status" value="1"/>
</dbReference>
<dbReference type="Gene3D" id="3.40.50.12780">
    <property type="entry name" value="N-terminal domain of ligase-like"/>
    <property type="match status" value="1"/>
</dbReference>
<dbReference type="InterPro" id="IPR006162">
    <property type="entry name" value="Ppantetheine_attach_site"/>
</dbReference>
<dbReference type="InterPro" id="IPR013120">
    <property type="entry name" value="FAR_NAD-bd"/>
</dbReference>
<dbReference type="PROSITE" id="PS50075">
    <property type="entry name" value="CARRIER"/>
    <property type="match status" value="1"/>
</dbReference>
<evidence type="ECO:0000256" key="1">
    <source>
        <dbReference type="ARBA" id="ARBA00022450"/>
    </source>
</evidence>
<dbReference type="Pfam" id="PF00501">
    <property type="entry name" value="AMP-binding"/>
    <property type="match status" value="1"/>
</dbReference>
<dbReference type="Gene3D" id="3.40.50.720">
    <property type="entry name" value="NAD(P)-binding Rossmann-like Domain"/>
    <property type="match status" value="1"/>
</dbReference>
<reference evidence="4" key="1">
    <citation type="journal article" date="2020" name="Stud. Mycol.">
        <title>101 Dothideomycetes genomes: a test case for predicting lifestyles and emergence of pathogens.</title>
        <authorList>
            <person name="Haridas S."/>
            <person name="Albert R."/>
            <person name="Binder M."/>
            <person name="Bloem J."/>
            <person name="Labutti K."/>
            <person name="Salamov A."/>
            <person name="Andreopoulos B."/>
            <person name="Baker S."/>
            <person name="Barry K."/>
            <person name="Bills G."/>
            <person name="Bluhm B."/>
            <person name="Cannon C."/>
            <person name="Castanera R."/>
            <person name="Culley D."/>
            <person name="Daum C."/>
            <person name="Ezra D."/>
            <person name="Gonzalez J."/>
            <person name="Henrissat B."/>
            <person name="Kuo A."/>
            <person name="Liang C."/>
            <person name="Lipzen A."/>
            <person name="Lutzoni F."/>
            <person name="Magnuson J."/>
            <person name="Mondo S."/>
            <person name="Nolan M."/>
            <person name="Ohm R."/>
            <person name="Pangilinan J."/>
            <person name="Park H.-J."/>
            <person name="Ramirez L."/>
            <person name="Alfaro M."/>
            <person name="Sun H."/>
            <person name="Tritt A."/>
            <person name="Yoshinaga Y."/>
            <person name="Zwiers L.-H."/>
            <person name="Turgeon B."/>
            <person name="Goodwin S."/>
            <person name="Spatafora J."/>
            <person name="Crous P."/>
            <person name="Grigoriev I."/>
        </authorList>
    </citation>
    <scope>NUCLEOTIDE SEQUENCE</scope>
    <source>
        <strain evidence="4">CBS 121167</strain>
    </source>
</reference>
<sequence length="1054" mass="116709">MTAFKPPTINLRSTDPSKDEIRSLPELLEFNARNNPNHIFCIQAEKSRSNDETDGLDFQRISHLQFSDAVRACSQWLQEHVPELKTPQRNEQNEVIKGPPIALLMESDVGILIHIMALMSLGVPLLLLSARLNTDAILHLLNETQAAALIASPQLMNTAKEVGKIQDDSSKAVAIYRQVNYKEFLDNSASQNSSPVHTEDHYVGEADRNVFILHSSGTTGYPKAIYVSHRYFLGYATCSTFKNESQSLGLNITTLPLYHGFGLVSPILSFAVGKTFCIFPPSRVPTGSSTARLIELTKAQSLMSVPSILEEICQLPEDQGIDVLKTLDFVLCGGGALKEAVGDKFADAGVRILNAFGTTETGPLTLIFVPDAPYNWQYFRFRSDLDIKMVPVSEDATPPTYHLTVQPFGWDDVFEVQDAMVPDPNHPSTDFKAVGRSDALIVLATGEKVLPSNLESAVCECKDVKGALAFGDRQLQIGIIVEPTPAALSEDPEHCKSRIWSHIENINSRLDHHARIVSQDLIILADTPLPRSDKGAIRRTEALKLFEQQISDVVNNLDESALEIPTQPLDLENAEQSLKDLIQSKLNWKLSPEEWGIYQDFFELGMDSLKAMHLRRLILANSTRIPWLKSLVTRNFIYEHPSVNKIAVALRRRSDGSSEVLDMPTRVEQLVQKYSLWAAPIVVLLTGCTGSLGSHLVAHLAQLPEVSEVICLDRPGPKSPKDRLKEALEAKEVVLPHSSWSKIRALHGHLAEPFLGLGENEYSYLLGNVTHVVHSAWPMDFKRTLISFEPQFVALKNLLQIARDARPNGGSSKTRFLFVSSISAVGEYSTVHGDRIVPELPVGIESCAGGLGYGHAKLVCEKIVQQSQIFNSDIEAVSLRFGQISGCSKTGYWNEKEHFPALLKSSQKIGALPIIGGTFSWIPVDHAANVIADIMLSKSPINGIYHVENPVRQSWQDTLAILAAHVTAKPLELVPYTQWLERLSKVPINEVDSCPALKISEFFEEHFNRMSGGSVILDTSRSRDVSPTLKAADVLESDIIGRYVDYWRRSGFLG</sequence>
<dbReference type="GeneID" id="54296984"/>
<dbReference type="RefSeq" id="XP_033391310.1">
    <property type="nucleotide sequence ID" value="XM_033539488.1"/>
</dbReference>
<accession>A0A6A6AUB8</accession>
<dbReference type="InterPro" id="IPR051414">
    <property type="entry name" value="Adenylate-forming_Reductase"/>
</dbReference>
<dbReference type="Pfam" id="PF23562">
    <property type="entry name" value="AMP-binding_C_3"/>
    <property type="match status" value="1"/>
</dbReference>
<dbReference type="InterPro" id="IPR020845">
    <property type="entry name" value="AMP-binding_CS"/>
</dbReference>
<feature type="domain" description="Carrier" evidence="3">
    <location>
        <begin position="572"/>
        <end position="654"/>
    </location>
</feature>
<proteinExistence type="predicted"/>
<dbReference type="InterPro" id="IPR042099">
    <property type="entry name" value="ANL_N_sf"/>
</dbReference>
<dbReference type="SUPFAM" id="SSF47336">
    <property type="entry name" value="ACP-like"/>
    <property type="match status" value="1"/>
</dbReference>
<dbReference type="PROSITE" id="PS00455">
    <property type="entry name" value="AMP_BINDING"/>
    <property type="match status" value="1"/>
</dbReference>
<dbReference type="InterPro" id="IPR009081">
    <property type="entry name" value="PP-bd_ACP"/>
</dbReference>
<dbReference type="InterPro" id="IPR036291">
    <property type="entry name" value="NAD(P)-bd_dom_sf"/>
</dbReference>
<dbReference type="Proteomes" id="UP000799438">
    <property type="component" value="Unassembled WGS sequence"/>
</dbReference>
<dbReference type="AlphaFoldDB" id="A0A6A6AUB8"/>
<dbReference type="InterPro" id="IPR000873">
    <property type="entry name" value="AMP-dep_synth/lig_dom"/>
</dbReference>
<keyword evidence="1" id="KW-0596">Phosphopantetheine</keyword>
<evidence type="ECO:0000313" key="4">
    <source>
        <dbReference type="EMBL" id="KAF2135592.1"/>
    </source>
</evidence>
<dbReference type="EMBL" id="ML995567">
    <property type="protein sequence ID" value="KAF2135592.1"/>
    <property type="molecule type" value="Genomic_DNA"/>
</dbReference>
<dbReference type="SUPFAM" id="SSF51735">
    <property type="entry name" value="NAD(P)-binding Rossmann-fold domains"/>
    <property type="match status" value="1"/>
</dbReference>
<evidence type="ECO:0000313" key="5">
    <source>
        <dbReference type="Proteomes" id="UP000799438"/>
    </source>
</evidence>
<dbReference type="PANTHER" id="PTHR43439:SF2">
    <property type="entry name" value="ENZYME, PUTATIVE (JCVI)-RELATED"/>
    <property type="match status" value="1"/>
</dbReference>
<keyword evidence="2" id="KW-0597">Phosphoprotein</keyword>
<organism evidence="4 5">
    <name type="scientific">Aplosporella prunicola CBS 121167</name>
    <dbReference type="NCBI Taxonomy" id="1176127"/>
    <lineage>
        <taxon>Eukaryota</taxon>
        <taxon>Fungi</taxon>
        <taxon>Dikarya</taxon>
        <taxon>Ascomycota</taxon>
        <taxon>Pezizomycotina</taxon>
        <taxon>Dothideomycetes</taxon>
        <taxon>Dothideomycetes incertae sedis</taxon>
        <taxon>Botryosphaeriales</taxon>
        <taxon>Aplosporellaceae</taxon>
        <taxon>Aplosporella</taxon>
    </lineage>
</organism>
<dbReference type="InterPro" id="IPR036736">
    <property type="entry name" value="ACP-like_sf"/>
</dbReference>
<evidence type="ECO:0000259" key="3">
    <source>
        <dbReference type="PROSITE" id="PS50075"/>
    </source>
</evidence>
<dbReference type="PANTHER" id="PTHR43439">
    <property type="entry name" value="PHENYLACETATE-COENZYME A LIGASE"/>
    <property type="match status" value="1"/>
</dbReference>
<dbReference type="Pfam" id="PF07993">
    <property type="entry name" value="NAD_binding_4"/>
    <property type="match status" value="1"/>
</dbReference>